<protein>
    <submittedName>
        <fullName evidence="1">Uncharacterized protein</fullName>
    </submittedName>
</protein>
<dbReference type="OrthoDB" id="10066232at2759"/>
<dbReference type="HOGENOM" id="CLU_1825347_0_0_1"/>
<dbReference type="AlphaFoldDB" id="W9IWP7"/>
<accession>W9IWP7</accession>
<name>W9IWP7_FUSOX</name>
<evidence type="ECO:0000313" key="1">
    <source>
        <dbReference type="EMBL" id="EWY97755.1"/>
    </source>
</evidence>
<sequence length="141" mass="16523">MAILSYYEIMGSIQERMFVDIGENGQLVGVDVVLSGQLGTPVLGDEDSLEFIAPHFATPQGDQVPVIPLTWQVEGKLGTWISRKKRSDFQDLAFLFRKYGKEIRQWSEHLSEDWRREFYEVYKIDHDKEDRKNMKRVLRLD</sequence>
<proteinExistence type="predicted"/>
<dbReference type="EMBL" id="JH717840">
    <property type="protein sequence ID" value="EWY97755.1"/>
    <property type="molecule type" value="Genomic_DNA"/>
</dbReference>
<evidence type="ECO:0000313" key="2">
    <source>
        <dbReference type="Proteomes" id="UP000030753"/>
    </source>
</evidence>
<gene>
    <name evidence="1" type="ORF">FOYG_02525</name>
</gene>
<organism evidence="1 2">
    <name type="scientific">Fusarium oxysporum NRRL 32931</name>
    <dbReference type="NCBI Taxonomy" id="660029"/>
    <lineage>
        <taxon>Eukaryota</taxon>
        <taxon>Fungi</taxon>
        <taxon>Dikarya</taxon>
        <taxon>Ascomycota</taxon>
        <taxon>Pezizomycotina</taxon>
        <taxon>Sordariomycetes</taxon>
        <taxon>Hypocreomycetidae</taxon>
        <taxon>Hypocreales</taxon>
        <taxon>Nectriaceae</taxon>
        <taxon>Fusarium</taxon>
        <taxon>Fusarium oxysporum species complex</taxon>
    </lineage>
</organism>
<dbReference type="Proteomes" id="UP000030753">
    <property type="component" value="Unassembled WGS sequence"/>
</dbReference>
<reference evidence="1 2" key="1">
    <citation type="submission" date="2011-06" db="EMBL/GenBank/DDBJ databases">
        <title>The Genome Sequence of Fusarium oxysporum FOSC 3-a.</title>
        <authorList>
            <consortium name="The Broad Institute Genome Sequencing Platform"/>
            <person name="Ma L.-J."/>
            <person name="Gale L.R."/>
            <person name="Schwartz D.C."/>
            <person name="Zhou S."/>
            <person name="Corby-Kistler H."/>
            <person name="Young S.K."/>
            <person name="Zeng Q."/>
            <person name="Gargeya S."/>
            <person name="Fitzgerald M."/>
            <person name="Haas B."/>
            <person name="Abouelleil A."/>
            <person name="Alvarado L."/>
            <person name="Arachchi H.M."/>
            <person name="Berlin A."/>
            <person name="Brown A."/>
            <person name="Chapman S.B."/>
            <person name="Chen Z."/>
            <person name="Dunbar C."/>
            <person name="Freedman E."/>
            <person name="Gearin G."/>
            <person name="Gellesch M."/>
            <person name="Goldberg J."/>
            <person name="Griggs A."/>
            <person name="Gujja S."/>
            <person name="Heiman D."/>
            <person name="Howarth C."/>
            <person name="Larson L."/>
            <person name="Lui A."/>
            <person name="MacDonald P.J.P."/>
            <person name="Mehta T."/>
            <person name="Montmayeur A."/>
            <person name="Murphy C."/>
            <person name="Neiman D."/>
            <person name="Pearson M."/>
            <person name="Priest M."/>
            <person name="Roberts A."/>
            <person name="Saif S."/>
            <person name="Shea T."/>
            <person name="Shenoy N."/>
            <person name="Sisk P."/>
            <person name="Stolte C."/>
            <person name="Sykes S."/>
            <person name="Wortman J."/>
            <person name="Nusbaum C."/>
            <person name="Birren B."/>
        </authorList>
    </citation>
    <scope>NUCLEOTIDE SEQUENCE [LARGE SCALE GENOMIC DNA]</scope>
    <source>
        <strain evidence="2">FOSC 3-a</strain>
    </source>
</reference>